<sequence length="138" mass="15292">MTNVIPFRREHSTPVQARLVAAVARGVGAIEAIEHPIITMARTGFDTAHDVLLERDALEAQFRRGGMQLISYRRRMEAIEARIQNAIGPFVEAQQALESWRPVLARDIGDRSAWLDNMSAIESDGDELGWTGAHGEDA</sequence>
<dbReference type="Proteomes" id="UP000553963">
    <property type="component" value="Unassembled WGS sequence"/>
</dbReference>
<comment type="caution">
    <text evidence="1">The sequence shown here is derived from an EMBL/GenBank/DDBJ whole genome shotgun (WGS) entry which is preliminary data.</text>
</comment>
<proteinExistence type="predicted"/>
<evidence type="ECO:0000313" key="1">
    <source>
        <dbReference type="EMBL" id="MBB3930055.1"/>
    </source>
</evidence>
<keyword evidence="2" id="KW-1185">Reference proteome</keyword>
<reference evidence="1 2" key="1">
    <citation type="submission" date="2020-08" db="EMBL/GenBank/DDBJ databases">
        <title>Genomic Encyclopedia of Type Strains, Phase IV (KMG-IV): sequencing the most valuable type-strain genomes for metagenomic binning, comparative biology and taxonomic classification.</title>
        <authorList>
            <person name="Goeker M."/>
        </authorList>
    </citation>
    <scope>NUCLEOTIDE SEQUENCE [LARGE SCALE GENOMIC DNA]</scope>
    <source>
        <strain evidence="1 2">DSM 25966</strain>
    </source>
</reference>
<name>A0A840ANF2_9HYPH</name>
<dbReference type="EMBL" id="JACIDS010000002">
    <property type="protein sequence ID" value="MBB3930055.1"/>
    <property type="molecule type" value="Genomic_DNA"/>
</dbReference>
<dbReference type="AlphaFoldDB" id="A0A840ANF2"/>
<accession>A0A840ANF2</accession>
<organism evidence="1 2">
    <name type="scientific">Kaistia hirudinis</name>
    <dbReference type="NCBI Taxonomy" id="1293440"/>
    <lineage>
        <taxon>Bacteria</taxon>
        <taxon>Pseudomonadati</taxon>
        <taxon>Pseudomonadota</taxon>
        <taxon>Alphaproteobacteria</taxon>
        <taxon>Hyphomicrobiales</taxon>
        <taxon>Kaistiaceae</taxon>
        <taxon>Kaistia</taxon>
    </lineage>
</organism>
<gene>
    <name evidence="1" type="ORF">GGR25_001094</name>
</gene>
<dbReference type="RefSeq" id="WP_183397752.1">
    <property type="nucleotide sequence ID" value="NZ_JACIDS010000002.1"/>
</dbReference>
<protein>
    <submittedName>
        <fullName evidence="1">Uncharacterized protein</fullName>
    </submittedName>
</protein>
<evidence type="ECO:0000313" key="2">
    <source>
        <dbReference type="Proteomes" id="UP000553963"/>
    </source>
</evidence>